<evidence type="ECO:0000256" key="1">
    <source>
        <dbReference type="SAM" id="Phobius"/>
    </source>
</evidence>
<feature type="transmembrane region" description="Helical" evidence="1">
    <location>
        <begin position="20"/>
        <end position="44"/>
    </location>
</feature>
<keyword evidence="4" id="KW-1185">Reference proteome</keyword>
<evidence type="ECO:0000313" key="3">
    <source>
        <dbReference type="EMBL" id="MBY8821276.1"/>
    </source>
</evidence>
<comment type="caution">
    <text evidence="3">The sequence shown here is derived from an EMBL/GenBank/DDBJ whole genome shotgun (WGS) entry which is preliminary data.</text>
</comment>
<proteinExistence type="predicted"/>
<dbReference type="Pfam" id="PF07811">
    <property type="entry name" value="TadE"/>
    <property type="match status" value="1"/>
</dbReference>
<sequence length="167" mass="17311">MRRRLNGKGLGRDRRGVAAVEFALWSTLIFLALVPVLDFGVYLLTGSRLAATVQQASILAFNMRDQDVIDTAPLTAYVAASGSGVTASVVCNGGAASCGARKADRQCACVTGVSTYSSTSCAGSCGNGSKPGFYLTVQASRSYSASVVPGSFLEGDRVSRAVTVRLQ</sequence>
<keyword evidence="1" id="KW-1133">Transmembrane helix</keyword>
<feature type="domain" description="TadE-like" evidence="2">
    <location>
        <begin position="16"/>
        <end position="56"/>
    </location>
</feature>
<organism evidence="3 4">
    <name type="scientific">Sphingomonas colocasiae</name>
    <dbReference type="NCBI Taxonomy" id="1848973"/>
    <lineage>
        <taxon>Bacteria</taxon>
        <taxon>Pseudomonadati</taxon>
        <taxon>Pseudomonadota</taxon>
        <taxon>Alphaproteobacteria</taxon>
        <taxon>Sphingomonadales</taxon>
        <taxon>Sphingomonadaceae</taxon>
        <taxon>Sphingomonas</taxon>
    </lineage>
</organism>
<name>A0ABS7PIZ6_9SPHN</name>
<reference evidence="3 4" key="1">
    <citation type="submission" date="2021-08" db="EMBL/GenBank/DDBJ databases">
        <authorList>
            <person name="Tuo L."/>
        </authorList>
    </citation>
    <scope>NUCLEOTIDE SEQUENCE [LARGE SCALE GENOMIC DNA]</scope>
    <source>
        <strain evidence="3 4">JCM 31229</strain>
    </source>
</reference>
<keyword evidence="1" id="KW-0472">Membrane</keyword>
<dbReference type="EMBL" id="JAINVV010000002">
    <property type="protein sequence ID" value="MBY8821276.1"/>
    <property type="molecule type" value="Genomic_DNA"/>
</dbReference>
<gene>
    <name evidence="3" type="ORF">K7G82_03175</name>
</gene>
<dbReference type="RefSeq" id="WP_222988399.1">
    <property type="nucleotide sequence ID" value="NZ_JAINVV010000002.1"/>
</dbReference>
<evidence type="ECO:0000259" key="2">
    <source>
        <dbReference type="Pfam" id="PF07811"/>
    </source>
</evidence>
<accession>A0ABS7PIZ6</accession>
<protein>
    <submittedName>
        <fullName evidence="3">Pilus assembly protein</fullName>
    </submittedName>
</protein>
<evidence type="ECO:0000313" key="4">
    <source>
        <dbReference type="Proteomes" id="UP000706039"/>
    </source>
</evidence>
<keyword evidence="1" id="KW-0812">Transmembrane</keyword>
<dbReference type="InterPro" id="IPR012495">
    <property type="entry name" value="TadE-like_dom"/>
</dbReference>
<dbReference type="Proteomes" id="UP000706039">
    <property type="component" value="Unassembled WGS sequence"/>
</dbReference>